<proteinExistence type="predicted"/>
<dbReference type="Proteomes" id="UP000250443">
    <property type="component" value="Unassembled WGS sequence"/>
</dbReference>
<dbReference type="RefSeq" id="WP_074828727.1">
    <property type="nucleotide sequence ID" value="NZ_DAMAAI010000016.1"/>
</dbReference>
<dbReference type="Gene3D" id="3.40.50.300">
    <property type="entry name" value="P-loop containing nucleotide triphosphate hydrolases"/>
    <property type="match status" value="1"/>
</dbReference>
<dbReference type="InterPro" id="IPR027417">
    <property type="entry name" value="P-loop_NTPase"/>
</dbReference>
<dbReference type="GeneID" id="300269193"/>
<protein>
    <submittedName>
        <fullName evidence="1">Putative IcmB-like type IV secretion system protein</fullName>
    </submittedName>
</protein>
<sequence>MSLLYALNEFFGRYSSSRLPVLSVIDPMTIQLQAGLGYMSGLRMQGAYQMFGGGERFSAIKSLTTLLSSQLQQPGFQIQWVTEVNPDQVKQDMAALTNVSRETWRRLNVDMAVVEALITSREAMLGNMAVRENNTVTVTTTTAALGDSKQLKIDMEGSNRLLGGMPRSLSAFTQMNATKMTTLHQRHTSNFAAFARAITSKQVTQIADIIDSRALLREIRRLYLPDSTPANWSPALQGDRPYFNVNSKADDHTRLPHLRDQIISEPMDTYDDGVVRIGNRNGRFFAVAYMYVHPLTWMDSDSLYNSMPRDFHWWTSMCLISGADKWRSYVNSHKAVAQSVKILSSKNGDISEHAKILLEIAKQENLCGFRMQVCTQAKTHESARNQIYKLINELQSWGGSLWRQDVDDPDELMKHSVPGCDRATSYAGTTFAVPVKDCLISLPFSRPGSVWQKGGMQGALLMLTEAKRMFPFKHVAPGVQKYASELFIAPMGGGKSVMLQAIRAAYIEAYAADRLLPRMVTLDIGPASSGIIQLLDSILPRELKWQVKYQRVTDDDNFTINPFDTQPCVWHPTTLEVTFLTNFLNQLFTTPGQDAPPPGVSTLTPLLIEHAYKMYVGDNALREKAYAPGNKDYEEIDAKVVQNGWNKNGKLTWKQLTMLLFRSGHHVLAEYAQWRAMPSLPDLADVVASTQEIQDFYKKQIVPGMGLSLLEYVQSVLTSYTRVKIFSGATTFRTNARILSLNLEDVVKGGGAAGQQRGVLIMLLARHATTRKWWINEDVLDKEIRCDPDVMAYLRRNLELEKTMPSRLDVDEYHRTKPFKQVREQFATDRREIRKFNIHYGMASQSDEDFDSDDVELASTIYFLGSPGEQAIQRIQKKFGLKDSAIDALRTKVKGANSEGAHLLMVAKTSKGQLEQYLTFPLPSIYLWAFSSTPSDVNVRKKVALQLGYLSGIQKLVELYPGGSIEGRIDELKALRPDLPPDGIVDLLVDEIVNKSAA</sequence>
<evidence type="ECO:0000313" key="1">
    <source>
        <dbReference type="EMBL" id="SPZ04938.1"/>
    </source>
</evidence>
<name>A0A2X2CBS6_PSELU</name>
<dbReference type="EMBL" id="UAUF01000010">
    <property type="protein sequence ID" value="SPZ04938.1"/>
    <property type="molecule type" value="Genomic_DNA"/>
</dbReference>
<accession>A0A2X2CBS6</accession>
<reference evidence="1 2" key="1">
    <citation type="submission" date="2018-06" db="EMBL/GenBank/DDBJ databases">
        <authorList>
            <consortium name="Pathogen Informatics"/>
            <person name="Doyle S."/>
        </authorList>
    </citation>
    <scope>NUCLEOTIDE SEQUENCE [LARGE SCALE GENOMIC DNA]</scope>
    <source>
        <strain evidence="1 2">NCTC11842</strain>
    </source>
</reference>
<evidence type="ECO:0000313" key="2">
    <source>
        <dbReference type="Proteomes" id="UP000250443"/>
    </source>
</evidence>
<dbReference type="AlphaFoldDB" id="A0A2X2CBS6"/>
<dbReference type="SUPFAM" id="SSF52540">
    <property type="entry name" value="P-loop containing nucleoside triphosphate hydrolases"/>
    <property type="match status" value="1"/>
</dbReference>
<gene>
    <name evidence="1" type="ORF">NCTC11842_01458</name>
</gene>
<organism evidence="1 2">
    <name type="scientific">Pseudomonas luteola</name>
    <dbReference type="NCBI Taxonomy" id="47886"/>
    <lineage>
        <taxon>Bacteria</taxon>
        <taxon>Pseudomonadati</taxon>
        <taxon>Pseudomonadota</taxon>
        <taxon>Gammaproteobacteria</taxon>
        <taxon>Pseudomonadales</taxon>
        <taxon>Pseudomonadaceae</taxon>
        <taxon>Pseudomonas</taxon>
    </lineage>
</organism>